<protein>
    <submittedName>
        <fullName evidence="2">Uncharacterized protein</fullName>
    </submittedName>
</protein>
<feature type="transmembrane region" description="Helical" evidence="1">
    <location>
        <begin position="80"/>
        <end position="102"/>
    </location>
</feature>
<gene>
    <name evidence="2" type="ORF">PGQ11_010295</name>
</gene>
<comment type="caution">
    <text evidence="2">The sequence shown here is derived from an EMBL/GenBank/DDBJ whole genome shotgun (WGS) entry which is preliminary data.</text>
</comment>
<dbReference type="Proteomes" id="UP001390339">
    <property type="component" value="Unassembled WGS sequence"/>
</dbReference>
<keyword evidence="1" id="KW-0812">Transmembrane</keyword>
<sequence length="243" mass="27340">MYQIATFCTLWLQYMVASYSARHLLNILQWLVQIFQAGMCFMLAFEGLHVGIALSAGAFSLEHSALLEPVIALTDDADVYIFQNAFVVALILAGWLSWYVFLLRSFWRGSTADVWAAVVLMGLAAYYYPGVEALAGAGLQSSWKSPWESPWFWGKIAAAIESLKRSQAYILGLLSGGSPRPSPSSDKTFTDNMNNIYKYVYESGKRWWGENLDEDVMWWMNFFGEVSQTTPTPPARTVTVNLH</sequence>
<organism evidence="2 3">
    <name type="scientific">Apiospora arundinis</name>
    <dbReference type="NCBI Taxonomy" id="335852"/>
    <lineage>
        <taxon>Eukaryota</taxon>
        <taxon>Fungi</taxon>
        <taxon>Dikarya</taxon>
        <taxon>Ascomycota</taxon>
        <taxon>Pezizomycotina</taxon>
        <taxon>Sordariomycetes</taxon>
        <taxon>Xylariomycetidae</taxon>
        <taxon>Amphisphaeriales</taxon>
        <taxon>Apiosporaceae</taxon>
        <taxon>Apiospora</taxon>
    </lineage>
</organism>
<evidence type="ECO:0000313" key="2">
    <source>
        <dbReference type="EMBL" id="KAK8859561.1"/>
    </source>
</evidence>
<keyword evidence="1" id="KW-1133">Transmembrane helix</keyword>
<keyword evidence="1" id="KW-0472">Membrane</keyword>
<feature type="transmembrane region" description="Helical" evidence="1">
    <location>
        <begin position="114"/>
        <end position="131"/>
    </location>
</feature>
<evidence type="ECO:0000313" key="3">
    <source>
        <dbReference type="Proteomes" id="UP001390339"/>
    </source>
</evidence>
<accession>A0ABR2I9E4</accession>
<evidence type="ECO:0000256" key="1">
    <source>
        <dbReference type="SAM" id="Phobius"/>
    </source>
</evidence>
<name>A0ABR2I9E4_9PEZI</name>
<proteinExistence type="predicted"/>
<dbReference type="EMBL" id="JAPCWZ010000006">
    <property type="protein sequence ID" value="KAK8859561.1"/>
    <property type="molecule type" value="Genomic_DNA"/>
</dbReference>
<reference evidence="2 3" key="1">
    <citation type="journal article" date="2024" name="IMA Fungus">
        <title>Apiospora arundinis, a panoply of carbohydrate-active enzymes and secondary metabolites.</title>
        <authorList>
            <person name="Sorensen T."/>
            <person name="Petersen C."/>
            <person name="Muurmann A.T."/>
            <person name="Christiansen J.V."/>
            <person name="Brundto M.L."/>
            <person name="Overgaard C.K."/>
            <person name="Boysen A.T."/>
            <person name="Wollenberg R.D."/>
            <person name="Larsen T.O."/>
            <person name="Sorensen J.L."/>
            <person name="Nielsen K.L."/>
            <person name="Sondergaard T.E."/>
        </authorList>
    </citation>
    <scope>NUCLEOTIDE SEQUENCE [LARGE SCALE GENOMIC DNA]</scope>
    <source>
        <strain evidence="2 3">AAU 773</strain>
    </source>
</reference>
<keyword evidence="3" id="KW-1185">Reference proteome</keyword>